<comment type="caution">
    <text evidence="3">The sequence shown here is derived from an EMBL/GenBank/DDBJ whole genome shotgun (WGS) entry which is preliminary data.</text>
</comment>
<dbReference type="OrthoDB" id="5953974at2"/>
<evidence type="ECO:0000256" key="2">
    <source>
        <dbReference type="SAM" id="Phobius"/>
    </source>
</evidence>
<evidence type="ECO:0000256" key="1">
    <source>
        <dbReference type="SAM" id="Coils"/>
    </source>
</evidence>
<dbReference type="Proteomes" id="UP000239898">
    <property type="component" value="Unassembled WGS sequence"/>
</dbReference>
<proteinExistence type="predicted"/>
<gene>
    <name evidence="3" type="ORF">XthCFBP4691_01800</name>
</gene>
<feature type="transmembrane region" description="Helical" evidence="2">
    <location>
        <begin position="111"/>
        <end position="135"/>
    </location>
</feature>
<evidence type="ECO:0000313" key="4">
    <source>
        <dbReference type="Proteomes" id="UP000239898"/>
    </source>
</evidence>
<keyword evidence="4" id="KW-1185">Reference proteome</keyword>
<keyword evidence="2" id="KW-1133">Transmembrane helix</keyword>
<name>A0A2S6ZL01_9XANT</name>
<feature type="coiled-coil region" evidence="1">
    <location>
        <begin position="10"/>
        <end position="44"/>
    </location>
</feature>
<dbReference type="EMBL" id="MIGX01000004">
    <property type="protein sequence ID" value="PPT92947.1"/>
    <property type="molecule type" value="Genomic_DNA"/>
</dbReference>
<dbReference type="AlphaFoldDB" id="A0A2S6ZL01"/>
<reference evidence="3 4" key="1">
    <citation type="submission" date="2016-08" db="EMBL/GenBank/DDBJ databases">
        <title>Evolution of the type three secretion system and type three effector repertoires in Xanthomonas.</title>
        <authorList>
            <person name="Merda D."/>
            <person name="Briand M."/>
            <person name="Bosis E."/>
            <person name="Rousseau C."/>
            <person name="Portier P."/>
            <person name="Jacques M.-A."/>
            <person name="Fischer-Le Saux M."/>
        </authorList>
    </citation>
    <scope>NUCLEOTIDE SEQUENCE [LARGE SCALE GENOMIC DNA]</scope>
    <source>
        <strain evidence="3 4">CFBP 4691</strain>
    </source>
</reference>
<protein>
    <submittedName>
        <fullName evidence="3">Relaxation protein</fullName>
    </submittedName>
</protein>
<accession>A0A2S6ZL01</accession>
<dbReference type="RefSeq" id="WP_128418848.1">
    <property type="nucleotide sequence ID" value="NZ_CP049017.1"/>
</dbReference>
<keyword evidence="2" id="KW-0812">Transmembrane</keyword>
<organism evidence="3 4">
    <name type="scientific">Xanthomonas theicola</name>
    <dbReference type="NCBI Taxonomy" id="56464"/>
    <lineage>
        <taxon>Bacteria</taxon>
        <taxon>Pseudomonadati</taxon>
        <taxon>Pseudomonadota</taxon>
        <taxon>Gammaproteobacteria</taxon>
        <taxon>Lysobacterales</taxon>
        <taxon>Lysobacteraceae</taxon>
        <taxon>Xanthomonas</taxon>
    </lineage>
</organism>
<keyword evidence="1" id="KW-0175">Coiled coil</keyword>
<keyword evidence="2" id="KW-0472">Membrane</keyword>
<sequence>MTPPDALSLASKAAALMEQFERRCAELERQQRQLAQQLEQVAQALPGVLARSAQETLQRVPDTLIRQVQTGIDQPVAGFEKRLQQAGRSIGEGAHALSAQLKRIERLQRSLLWKTAAIVLGSLLLLLAGGGWLLVQYRQDIRDNQLRAQLLRAYNQADMTLCKDRLCANVESNGAVYGDRRQYRLVRPR</sequence>
<evidence type="ECO:0000313" key="3">
    <source>
        <dbReference type="EMBL" id="PPT92947.1"/>
    </source>
</evidence>